<dbReference type="Gene3D" id="3.90.1010.20">
    <property type="match status" value="1"/>
</dbReference>
<proteinExistence type="predicted"/>
<dbReference type="Proteomes" id="UP000611629">
    <property type="component" value="Unassembled WGS sequence"/>
</dbReference>
<feature type="domain" description="FMN-binding" evidence="2">
    <location>
        <begin position="50"/>
        <end position="124"/>
    </location>
</feature>
<dbReference type="GO" id="GO:0010181">
    <property type="term" value="F:FMN binding"/>
    <property type="evidence" value="ECO:0007669"/>
    <property type="project" value="InterPro"/>
</dbReference>
<dbReference type="EMBL" id="JACBNQ010000001">
    <property type="protein sequence ID" value="NYB72689.1"/>
    <property type="molecule type" value="Genomic_DNA"/>
</dbReference>
<reference evidence="3" key="1">
    <citation type="submission" date="2020-07" db="EMBL/GenBank/DDBJ databases">
        <title>Genomic analysis of a strain of Sedimentibacter Hydroxybenzoicus DSM7310.</title>
        <authorList>
            <person name="Ma S."/>
        </authorList>
    </citation>
    <scope>NUCLEOTIDE SEQUENCE</scope>
    <source>
        <strain evidence="3">DSM 7310</strain>
    </source>
</reference>
<evidence type="ECO:0000256" key="1">
    <source>
        <dbReference type="SAM" id="SignalP"/>
    </source>
</evidence>
<gene>
    <name evidence="3" type="ORF">HZF24_00890</name>
</gene>
<protein>
    <submittedName>
        <fullName evidence="3">FMN-binding protein</fullName>
    </submittedName>
</protein>
<name>A0A974BGH0_SEDHY</name>
<dbReference type="Pfam" id="PF04205">
    <property type="entry name" value="FMN_bind"/>
    <property type="match status" value="1"/>
</dbReference>
<organism evidence="3 4">
    <name type="scientific">Sedimentibacter hydroxybenzoicus DSM 7310</name>
    <dbReference type="NCBI Taxonomy" id="1123245"/>
    <lineage>
        <taxon>Bacteria</taxon>
        <taxon>Bacillati</taxon>
        <taxon>Bacillota</taxon>
        <taxon>Tissierellia</taxon>
        <taxon>Sedimentibacter</taxon>
    </lineage>
</organism>
<sequence length="128" mass="13580">MLKRIISLSLCILMIFSLSSCATNTVGSDPSAPLDSAIYKAGEYTASAKGNFGDIPVTVTFSDTEILSIIVGENQETPDIAKPVFEKLPKQIIDGQTLKVDMIAGATNSCKGLLDAVEDCIKIAPKKN</sequence>
<dbReference type="AlphaFoldDB" id="A0A974BGH0"/>
<evidence type="ECO:0000259" key="2">
    <source>
        <dbReference type="SMART" id="SM00900"/>
    </source>
</evidence>
<dbReference type="PROSITE" id="PS51257">
    <property type="entry name" value="PROKAR_LIPOPROTEIN"/>
    <property type="match status" value="1"/>
</dbReference>
<feature type="signal peptide" evidence="1">
    <location>
        <begin position="1"/>
        <end position="22"/>
    </location>
</feature>
<evidence type="ECO:0000313" key="4">
    <source>
        <dbReference type="Proteomes" id="UP000611629"/>
    </source>
</evidence>
<feature type="chain" id="PRO_5038933683" evidence="1">
    <location>
        <begin position="23"/>
        <end position="128"/>
    </location>
</feature>
<keyword evidence="1" id="KW-0732">Signal</keyword>
<evidence type="ECO:0000313" key="3">
    <source>
        <dbReference type="EMBL" id="NYB72689.1"/>
    </source>
</evidence>
<accession>A0A974BGH0</accession>
<dbReference type="GO" id="GO:0016020">
    <property type="term" value="C:membrane"/>
    <property type="evidence" value="ECO:0007669"/>
    <property type="project" value="InterPro"/>
</dbReference>
<comment type="caution">
    <text evidence="3">The sequence shown here is derived from an EMBL/GenBank/DDBJ whole genome shotgun (WGS) entry which is preliminary data.</text>
</comment>
<dbReference type="SMART" id="SM00900">
    <property type="entry name" value="FMN_bind"/>
    <property type="match status" value="1"/>
</dbReference>
<dbReference type="RefSeq" id="WP_179236371.1">
    <property type="nucleotide sequence ID" value="NZ_JACBNQ010000001.1"/>
</dbReference>
<keyword evidence="4" id="KW-1185">Reference proteome</keyword>
<dbReference type="InterPro" id="IPR007329">
    <property type="entry name" value="FMN-bd"/>
</dbReference>